<feature type="domain" description="Laminin G" evidence="2">
    <location>
        <begin position="133"/>
        <end position="311"/>
    </location>
</feature>
<reference evidence="3" key="2">
    <citation type="submission" date="2025-09" db="UniProtKB">
        <authorList>
            <consortium name="Ensembl"/>
        </authorList>
    </citation>
    <scope>IDENTIFICATION</scope>
</reference>
<dbReference type="Pfam" id="PF02210">
    <property type="entry name" value="Laminin_G_2"/>
    <property type="match status" value="1"/>
</dbReference>
<evidence type="ECO:0000259" key="2">
    <source>
        <dbReference type="PROSITE" id="PS50025"/>
    </source>
</evidence>
<dbReference type="Pfam" id="PF00054">
    <property type="entry name" value="Laminin_G_1"/>
    <property type="match status" value="1"/>
</dbReference>
<dbReference type="InterPro" id="IPR050372">
    <property type="entry name" value="Neurexin-related_CASP"/>
</dbReference>
<dbReference type="CDD" id="cd00110">
    <property type="entry name" value="LamG"/>
    <property type="match status" value="2"/>
</dbReference>
<evidence type="ECO:0000256" key="1">
    <source>
        <dbReference type="PROSITE-ProRule" id="PRU00122"/>
    </source>
</evidence>
<dbReference type="SMART" id="SM00282">
    <property type="entry name" value="LamG"/>
    <property type="match status" value="2"/>
</dbReference>
<accession>A0A8C6SS04</accession>
<comment type="caution">
    <text evidence="1">Lacks conserved residue(s) required for the propagation of feature annotation.</text>
</comment>
<dbReference type="PANTHER" id="PTHR15036:SF81">
    <property type="entry name" value="LAMININ SUBUNIT ALPHA-1"/>
    <property type="match status" value="1"/>
</dbReference>
<proteinExistence type="predicted"/>
<protein>
    <recommendedName>
        <fullName evidence="2">Laminin G domain-containing protein</fullName>
    </recommendedName>
</protein>
<dbReference type="Proteomes" id="UP000694523">
    <property type="component" value="Unplaced"/>
</dbReference>
<name>A0A8C6SS04_9GOBI</name>
<dbReference type="InterPro" id="IPR001791">
    <property type="entry name" value="Laminin_G"/>
</dbReference>
<feature type="domain" description="Laminin G" evidence="2">
    <location>
        <begin position="1"/>
        <end position="127"/>
    </location>
</feature>
<sequence>LSSKNQMDFAVLRLVNGHTVLAADLGKGIASVTSSRRVNDGNWHTVRTEVNRRSVSISTGGASDSTPMKGNQLDVESRVYVGGFPHTYTAKRINGSSSFPGCIRSVALNNAALDLNRPETKHHITSCFSSDQQGAYFNGTGHAVLMPNGYKVGSDWTFSMEFRTSHSDAVLLGISSAKVDAVGLELVSGQVLVVFNVNNGAGRVTARSSGHFLCDGRWHSLTAKKTKHAMSLVIDRKHYNTPNPYPQSTSAETNNPIYVGGFPAGVKQNCLSLTTPFRGCLRNLHLIKSHLNHFLDFSSAHTLTGVLPHSCPASNRQSHR</sequence>
<dbReference type="InterPro" id="IPR013320">
    <property type="entry name" value="ConA-like_dom_sf"/>
</dbReference>
<keyword evidence="4" id="KW-1185">Reference proteome</keyword>
<dbReference type="AlphaFoldDB" id="A0A8C6SS04"/>
<reference evidence="3" key="1">
    <citation type="submission" date="2025-08" db="UniProtKB">
        <authorList>
            <consortium name="Ensembl"/>
        </authorList>
    </citation>
    <scope>IDENTIFICATION</scope>
</reference>
<dbReference type="Ensembl" id="ENSNMLT00000010689.1">
    <property type="protein sequence ID" value="ENSNMLP00000009450.1"/>
    <property type="gene ID" value="ENSNMLG00000006574.1"/>
</dbReference>
<dbReference type="SUPFAM" id="SSF49899">
    <property type="entry name" value="Concanavalin A-like lectins/glucanases"/>
    <property type="match status" value="2"/>
</dbReference>
<organism evidence="3 4">
    <name type="scientific">Neogobius melanostomus</name>
    <name type="common">round goby</name>
    <dbReference type="NCBI Taxonomy" id="47308"/>
    <lineage>
        <taxon>Eukaryota</taxon>
        <taxon>Metazoa</taxon>
        <taxon>Chordata</taxon>
        <taxon>Craniata</taxon>
        <taxon>Vertebrata</taxon>
        <taxon>Euteleostomi</taxon>
        <taxon>Actinopterygii</taxon>
        <taxon>Neopterygii</taxon>
        <taxon>Teleostei</taxon>
        <taxon>Neoteleostei</taxon>
        <taxon>Acanthomorphata</taxon>
        <taxon>Gobiaria</taxon>
        <taxon>Gobiiformes</taxon>
        <taxon>Gobioidei</taxon>
        <taxon>Gobiidae</taxon>
        <taxon>Benthophilinae</taxon>
        <taxon>Neogobiini</taxon>
        <taxon>Neogobius</taxon>
    </lineage>
</organism>
<dbReference type="PANTHER" id="PTHR15036">
    <property type="entry name" value="PIKACHURIN-LIKE PROTEIN"/>
    <property type="match status" value="1"/>
</dbReference>
<evidence type="ECO:0000313" key="3">
    <source>
        <dbReference type="Ensembl" id="ENSNMLP00000009450.1"/>
    </source>
</evidence>
<dbReference type="PROSITE" id="PS50025">
    <property type="entry name" value="LAM_G_DOMAIN"/>
    <property type="match status" value="2"/>
</dbReference>
<dbReference type="Gene3D" id="2.60.120.200">
    <property type="match status" value="2"/>
</dbReference>
<evidence type="ECO:0000313" key="4">
    <source>
        <dbReference type="Proteomes" id="UP000694523"/>
    </source>
</evidence>